<keyword evidence="7 18" id="KW-0812">Transmembrane</keyword>
<dbReference type="EMBL" id="PKPP01002212">
    <property type="protein sequence ID" value="PWA76864.1"/>
    <property type="molecule type" value="Genomic_DNA"/>
</dbReference>
<name>A0A2U1NTQ2_ARTAN</name>
<keyword evidence="13 18" id="KW-1133">Transmembrane helix</keyword>
<evidence type="ECO:0000256" key="7">
    <source>
        <dbReference type="ARBA" id="ARBA00022692"/>
    </source>
</evidence>
<dbReference type="SUPFAM" id="SSF52058">
    <property type="entry name" value="L domain-like"/>
    <property type="match status" value="1"/>
</dbReference>
<evidence type="ECO:0000256" key="16">
    <source>
        <dbReference type="ARBA" id="ARBA00047899"/>
    </source>
</evidence>
<keyword evidence="4" id="KW-0597">Phosphoprotein</keyword>
<dbReference type="InterPro" id="IPR001611">
    <property type="entry name" value="Leu-rich_rpt"/>
</dbReference>
<dbReference type="Gene3D" id="3.30.200.20">
    <property type="entry name" value="Phosphorylase Kinase, domain 1"/>
    <property type="match status" value="1"/>
</dbReference>
<feature type="chain" id="PRO_5015446710" description="non-specific serine/threonine protein kinase" evidence="19">
    <location>
        <begin position="28"/>
        <end position="639"/>
    </location>
</feature>
<keyword evidence="15" id="KW-0675">Receptor</keyword>
<dbReference type="InterPro" id="IPR000719">
    <property type="entry name" value="Prot_kinase_dom"/>
</dbReference>
<evidence type="ECO:0000256" key="2">
    <source>
        <dbReference type="ARBA" id="ARBA00008684"/>
    </source>
</evidence>
<reference evidence="21 22" key="1">
    <citation type="journal article" date="2018" name="Mol. Plant">
        <title>The genome of Artemisia annua provides insight into the evolution of Asteraceae family and artemisinin biosynthesis.</title>
        <authorList>
            <person name="Shen Q."/>
            <person name="Zhang L."/>
            <person name="Liao Z."/>
            <person name="Wang S."/>
            <person name="Yan T."/>
            <person name="Shi P."/>
            <person name="Liu M."/>
            <person name="Fu X."/>
            <person name="Pan Q."/>
            <person name="Wang Y."/>
            <person name="Lv Z."/>
            <person name="Lu X."/>
            <person name="Zhang F."/>
            <person name="Jiang W."/>
            <person name="Ma Y."/>
            <person name="Chen M."/>
            <person name="Hao X."/>
            <person name="Li L."/>
            <person name="Tang Y."/>
            <person name="Lv G."/>
            <person name="Zhou Y."/>
            <person name="Sun X."/>
            <person name="Brodelius P.E."/>
            <person name="Rose J.K.C."/>
            <person name="Tang K."/>
        </authorList>
    </citation>
    <scope>NUCLEOTIDE SEQUENCE [LARGE SCALE GENOMIC DNA]</scope>
    <source>
        <strain evidence="22">cv. Huhao1</strain>
        <tissue evidence="21">Leaf</tissue>
    </source>
</reference>
<dbReference type="GO" id="GO:0005524">
    <property type="term" value="F:ATP binding"/>
    <property type="evidence" value="ECO:0007669"/>
    <property type="project" value="UniProtKB-KW"/>
</dbReference>
<dbReference type="EC" id="2.7.11.1" evidence="3"/>
<evidence type="ECO:0000256" key="12">
    <source>
        <dbReference type="ARBA" id="ARBA00022840"/>
    </source>
</evidence>
<comment type="catalytic activity">
    <reaction evidence="16">
        <text>L-threonyl-[protein] + ATP = O-phospho-L-threonyl-[protein] + ADP + H(+)</text>
        <dbReference type="Rhea" id="RHEA:46608"/>
        <dbReference type="Rhea" id="RHEA-COMP:11060"/>
        <dbReference type="Rhea" id="RHEA-COMP:11605"/>
        <dbReference type="ChEBI" id="CHEBI:15378"/>
        <dbReference type="ChEBI" id="CHEBI:30013"/>
        <dbReference type="ChEBI" id="CHEBI:30616"/>
        <dbReference type="ChEBI" id="CHEBI:61977"/>
        <dbReference type="ChEBI" id="CHEBI:456216"/>
        <dbReference type="EC" id="2.7.11.1"/>
    </reaction>
</comment>
<evidence type="ECO:0000256" key="18">
    <source>
        <dbReference type="SAM" id="Phobius"/>
    </source>
</evidence>
<dbReference type="InterPro" id="IPR032675">
    <property type="entry name" value="LRR_dom_sf"/>
</dbReference>
<dbReference type="InterPro" id="IPR013210">
    <property type="entry name" value="LRR_N_plant-typ"/>
</dbReference>
<evidence type="ECO:0000256" key="15">
    <source>
        <dbReference type="ARBA" id="ARBA00023170"/>
    </source>
</evidence>
<dbReference type="Pfam" id="PF08263">
    <property type="entry name" value="LRRNT_2"/>
    <property type="match status" value="1"/>
</dbReference>
<dbReference type="Proteomes" id="UP000245207">
    <property type="component" value="Unassembled WGS sequence"/>
</dbReference>
<evidence type="ECO:0000256" key="11">
    <source>
        <dbReference type="ARBA" id="ARBA00022777"/>
    </source>
</evidence>
<evidence type="ECO:0000256" key="4">
    <source>
        <dbReference type="ARBA" id="ARBA00022553"/>
    </source>
</evidence>
<feature type="signal peptide" evidence="19">
    <location>
        <begin position="1"/>
        <end position="27"/>
    </location>
</feature>
<proteinExistence type="inferred from homology"/>
<comment type="catalytic activity">
    <reaction evidence="17">
        <text>L-seryl-[protein] + ATP = O-phospho-L-seryl-[protein] + ADP + H(+)</text>
        <dbReference type="Rhea" id="RHEA:17989"/>
        <dbReference type="Rhea" id="RHEA-COMP:9863"/>
        <dbReference type="Rhea" id="RHEA-COMP:11604"/>
        <dbReference type="ChEBI" id="CHEBI:15378"/>
        <dbReference type="ChEBI" id="CHEBI:29999"/>
        <dbReference type="ChEBI" id="CHEBI:30616"/>
        <dbReference type="ChEBI" id="CHEBI:83421"/>
        <dbReference type="ChEBI" id="CHEBI:456216"/>
        <dbReference type="EC" id="2.7.11.1"/>
    </reaction>
</comment>
<dbReference type="InterPro" id="IPR011009">
    <property type="entry name" value="Kinase-like_dom_sf"/>
</dbReference>
<dbReference type="AlphaFoldDB" id="A0A2U1NTQ2"/>
<evidence type="ECO:0000256" key="5">
    <source>
        <dbReference type="ARBA" id="ARBA00022614"/>
    </source>
</evidence>
<dbReference type="PANTHER" id="PTHR48007:SF67">
    <property type="entry name" value="POLLEN RECEPTOR-LIKE KINASE 1"/>
    <property type="match status" value="1"/>
</dbReference>
<keyword evidence="10" id="KW-0547">Nucleotide-binding</keyword>
<accession>A0A2U1NTQ2</accession>
<evidence type="ECO:0000256" key="6">
    <source>
        <dbReference type="ARBA" id="ARBA00022679"/>
    </source>
</evidence>
<dbReference type="OrthoDB" id="418615at2759"/>
<dbReference type="Gene3D" id="1.10.510.10">
    <property type="entry name" value="Transferase(Phosphotransferase) domain 1"/>
    <property type="match status" value="1"/>
</dbReference>
<keyword evidence="6" id="KW-0808">Transferase</keyword>
<dbReference type="PROSITE" id="PS50011">
    <property type="entry name" value="PROTEIN_KINASE_DOM"/>
    <property type="match status" value="1"/>
</dbReference>
<evidence type="ECO:0000256" key="9">
    <source>
        <dbReference type="ARBA" id="ARBA00022737"/>
    </source>
</evidence>
<evidence type="ECO:0000259" key="20">
    <source>
        <dbReference type="PROSITE" id="PS50011"/>
    </source>
</evidence>
<dbReference type="PANTHER" id="PTHR48007">
    <property type="entry name" value="LEUCINE-RICH REPEAT RECEPTOR-LIKE PROTEIN KINASE PXC1"/>
    <property type="match status" value="1"/>
</dbReference>
<keyword evidence="12" id="KW-0067">ATP-binding</keyword>
<keyword evidence="5" id="KW-0433">Leucine-rich repeat</keyword>
<dbReference type="Gene3D" id="3.80.10.10">
    <property type="entry name" value="Ribonuclease Inhibitor"/>
    <property type="match status" value="1"/>
</dbReference>
<organism evidence="21 22">
    <name type="scientific">Artemisia annua</name>
    <name type="common">Sweet wormwood</name>
    <dbReference type="NCBI Taxonomy" id="35608"/>
    <lineage>
        <taxon>Eukaryota</taxon>
        <taxon>Viridiplantae</taxon>
        <taxon>Streptophyta</taxon>
        <taxon>Embryophyta</taxon>
        <taxon>Tracheophyta</taxon>
        <taxon>Spermatophyta</taxon>
        <taxon>Magnoliopsida</taxon>
        <taxon>eudicotyledons</taxon>
        <taxon>Gunneridae</taxon>
        <taxon>Pentapetalae</taxon>
        <taxon>asterids</taxon>
        <taxon>campanulids</taxon>
        <taxon>Asterales</taxon>
        <taxon>Asteraceae</taxon>
        <taxon>Asteroideae</taxon>
        <taxon>Anthemideae</taxon>
        <taxon>Artemisiinae</taxon>
        <taxon>Artemisia</taxon>
    </lineage>
</organism>
<comment type="subcellular location">
    <subcellularLocation>
        <location evidence="1">Membrane</location>
        <topology evidence="1">Single-pass membrane protein</topology>
    </subcellularLocation>
</comment>
<evidence type="ECO:0000256" key="1">
    <source>
        <dbReference type="ARBA" id="ARBA00004167"/>
    </source>
</evidence>
<evidence type="ECO:0000256" key="13">
    <source>
        <dbReference type="ARBA" id="ARBA00022989"/>
    </source>
</evidence>
<evidence type="ECO:0000256" key="17">
    <source>
        <dbReference type="ARBA" id="ARBA00048679"/>
    </source>
</evidence>
<dbReference type="Pfam" id="PF07714">
    <property type="entry name" value="PK_Tyr_Ser-Thr"/>
    <property type="match status" value="1"/>
</dbReference>
<comment type="caution">
    <text evidence="21">The sequence shown here is derived from an EMBL/GenBank/DDBJ whole genome shotgun (WGS) entry which is preliminary data.</text>
</comment>
<dbReference type="FunFam" id="3.30.200.20:FF:000307">
    <property type="entry name" value="pollen receptor-like kinase 1"/>
    <property type="match status" value="1"/>
</dbReference>
<dbReference type="GO" id="GO:0004674">
    <property type="term" value="F:protein serine/threonine kinase activity"/>
    <property type="evidence" value="ECO:0007669"/>
    <property type="project" value="UniProtKB-EC"/>
</dbReference>
<evidence type="ECO:0000256" key="10">
    <source>
        <dbReference type="ARBA" id="ARBA00022741"/>
    </source>
</evidence>
<dbReference type="STRING" id="35608.A0A2U1NTQ2"/>
<evidence type="ECO:0000313" key="21">
    <source>
        <dbReference type="EMBL" id="PWA76864.1"/>
    </source>
</evidence>
<gene>
    <name evidence="21" type="ORF">CTI12_AA228760</name>
</gene>
<evidence type="ECO:0000256" key="8">
    <source>
        <dbReference type="ARBA" id="ARBA00022729"/>
    </source>
</evidence>
<feature type="transmembrane region" description="Helical" evidence="18">
    <location>
        <begin position="241"/>
        <end position="264"/>
    </location>
</feature>
<evidence type="ECO:0000313" key="22">
    <source>
        <dbReference type="Proteomes" id="UP000245207"/>
    </source>
</evidence>
<feature type="domain" description="Protein kinase" evidence="20">
    <location>
        <begin position="330"/>
        <end position="604"/>
    </location>
</feature>
<sequence>MVCYRPPYWLTFIFIHVLLTSLPFLSAQNDSARLITFRSSLTNFGALNNWDVQVPPCKNDTQIWTGILCDKNGNVFGLQLENMGLSGTIDVDTLAEVTSIRTLSFMNNSFEGSMPNLAKFGPLRGLFLSNNRFSGDIGADAFKLFSSSLKKVELANNEFTGNIPASLTQLSPLTDLQLQNNKFDGEIPDFEQTGLKANFANNRLDGSIPKGLRSQDPSAFAGNNVCGKPLSPCKKKLSKKIIIIIIAIASLVAVLAAIMIALFVRRNRKSRKNTYKDHQVTKTERKETKKPHVNEIQMRKEENYKRTDNGGKLHFVRSDRERFELEDLLRASADVLGSGSFGSSYKAMLVSGPAVVVKRFKEMSNVGKEDFHAHMRLLGSLEHPNLLPLVAFYYKKDEKLLITDFAAKGSLASHLHVKRRPDEPGLDWAIRLKIIKGVARGLDYLYNELPRLSLPHGHLKSSNVLLDDDFNPLLADYSLVPVINKDHAQHLMVAYKSPEFTQHGRTTKKTDVWCLGILILEMLTGKYPANYLEQGKGGKPDLGTWVNSVVREEWTGEVFDKEMKGTKNGEGEMLKLLKIGMCCCEWDIARRWDIKEAIEKIEGLKEREDEEDYSSYVSEGDAYSSRAMDDDNFSFSVTS</sequence>
<evidence type="ECO:0000256" key="14">
    <source>
        <dbReference type="ARBA" id="ARBA00023136"/>
    </source>
</evidence>
<comment type="similarity">
    <text evidence="2">Belongs to the protein kinase superfamily. Ser/Thr protein kinase family.</text>
</comment>
<keyword evidence="8 19" id="KW-0732">Signal</keyword>
<protein>
    <recommendedName>
        <fullName evidence="3">non-specific serine/threonine protein kinase</fullName>
        <ecNumber evidence="3">2.7.11.1</ecNumber>
    </recommendedName>
</protein>
<dbReference type="InterPro" id="IPR046959">
    <property type="entry name" value="PRK1-6/SRF4-like"/>
</dbReference>
<evidence type="ECO:0000256" key="3">
    <source>
        <dbReference type="ARBA" id="ARBA00012513"/>
    </source>
</evidence>
<keyword evidence="9" id="KW-0677">Repeat</keyword>
<dbReference type="SUPFAM" id="SSF56112">
    <property type="entry name" value="Protein kinase-like (PK-like)"/>
    <property type="match status" value="1"/>
</dbReference>
<dbReference type="FunFam" id="1.10.510.10:FF:000480">
    <property type="entry name" value="Pollen receptor-like kinase 1"/>
    <property type="match status" value="1"/>
</dbReference>
<evidence type="ECO:0000256" key="19">
    <source>
        <dbReference type="SAM" id="SignalP"/>
    </source>
</evidence>
<dbReference type="InterPro" id="IPR001245">
    <property type="entry name" value="Ser-Thr/Tyr_kinase_cat_dom"/>
</dbReference>
<dbReference type="GO" id="GO:0016020">
    <property type="term" value="C:membrane"/>
    <property type="evidence" value="ECO:0007669"/>
    <property type="project" value="UniProtKB-SubCell"/>
</dbReference>
<dbReference type="Pfam" id="PF00560">
    <property type="entry name" value="LRR_1"/>
    <property type="match status" value="1"/>
</dbReference>
<keyword evidence="14 18" id="KW-0472">Membrane</keyword>
<keyword evidence="22" id="KW-1185">Reference proteome</keyword>
<keyword evidence="11" id="KW-0418">Kinase</keyword>